<dbReference type="Gene3D" id="3.30.710.10">
    <property type="entry name" value="Potassium Channel Kv1.1, Chain A"/>
    <property type="match status" value="1"/>
</dbReference>
<dbReference type="PROSITE" id="PS50097">
    <property type="entry name" value="BTB"/>
    <property type="match status" value="1"/>
</dbReference>
<dbReference type="InterPro" id="IPR058210">
    <property type="entry name" value="SACS/Nov_dom"/>
</dbReference>
<dbReference type="NCBIfam" id="NF047352">
    <property type="entry name" value="P_loop_sacsin"/>
    <property type="match status" value="1"/>
</dbReference>
<comment type="caution">
    <text evidence="2">The sequence shown here is derived from an EMBL/GenBank/DDBJ whole genome shotgun (WGS) entry which is preliminary data.</text>
</comment>
<dbReference type="InterPro" id="IPR011333">
    <property type="entry name" value="SKP1/BTB/POZ_sf"/>
</dbReference>
<dbReference type="InterPro" id="IPR000210">
    <property type="entry name" value="BTB/POZ_dom"/>
</dbReference>
<dbReference type="InParanoid" id="A0A409YKK3"/>
<dbReference type="OrthoDB" id="1262810at2759"/>
<reference evidence="2 3" key="1">
    <citation type="journal article" date="2018" name="Evol. Lett.">
        <title>Horizontal gene cluster transfer increased hallucinogenic mushroom diversity.</title>
        <authorList>
            <person name="Reynolds H.T."/>
            <person name="Vijayakumar V."/>
            <person name="Gluck-Thaler E."/>
            <person name="Korotkin H.B."/>
            <person name="Matheny P.B."/>
            <person name="Slot J.C."/>
        </authorList>
    </citation>
    <scope>NUCLEOTIDE SEQUENCE [LARGE SCALE GENOMIC DNA]</scope>
    <source>
        <strain evidence="2 3">2629</strain>
    </source>
</reference>
<protein>
    <recommendedName>
        <fullName evidence="1">BTB domain-containing protein</fullName>
    </recommendedName>
</protein>
<proteinExistence type="predicted"/>
<dbReference type="InterPro" id="IPR052972">
    <property type="entry name" value="Sacsin_chaperone_reg"/>
</dbReference>
<dbReference type="GO" id="GO:0030544">
    <property type="term" value="F:Hsp70 protein binding"/>
    <property type="evidence" value="ECO:0007669"/>
    <property type="project" value="TreeGrafter"/>
</dbReference>
<sequence length="2699" mass="302507">MAPFAQRAKPVATLKSVLAGYPFSIGIFHEIISNSEDAGATKQVFVLDRRTHDTEGLYHDKLIRAQGPALLAFNDAKFTDDDWEALQAMHESSKASDLSKIGKFGLGFRSVFHLTDCPQIISGESFVVFDPSKSFTDCEGQQIEIASLITNHPGQLSPFQYFLEQGFLQGATFNGTVIRCPLRAVKDGVNNIGNETVSPDRLHRLLTEFSKNSLELSLLFLKSLKEVTIIDIDESGSSQTLASLSFERSPQTPVSNLDDCFFHSVISSAFTAGASSTTQSWNVISCPFSREQAINVLAEKMDEDVDLNPILQEHKFQPSISIATLSNMTKTRGRFFTYLPLPLFSSFGIHINANFALTESRQQLLNSNDSGIARNSVDHIRREWNKAIFDVFIPRTWKSFLQFVSQQPQVTTQALFDSWPNTIASHDWKNVPFRVFESVVASETVIWPLLGDSGVRPVFKSLQDVLVAKQTEKRVAEALASMGLDIVIPPAYIFDFISRSSHSSDIKLLSPERAHDALLRRTDRFQAASLETLRGVLEYLVSTSNCLNLVGLPIIPVSNSSGLRLSLETLQQSGEIYTLLDSAQSRIFSACDNRSISLTSLPHRTGAVLLEKGPGVLNVKTLVNTQIVQYVKQYLDRLDSDIANISPKHEILTWLSAFWEWFATWKDKKDLRQLLEKDETTLIPCTTGLKPLTSSVFKARGMQPLIIRQLSAIGIFFVHSDLSPGAHEQLASMNILKQISNIHELLDALPPSDSITQPPPEMCMGILRHFSAYSSASCNKLGDFSAPQLERLKSLPIYPIFERPGVRTFSSIPTGSTARLVRRPSFLPVINDVIFVELDLIGIPLSSLVTTSADRMDDNSLLSLTCDHFLEQTPELQASVLEYLMKNQRIVSLQIREQLADIAFVVTESGSRAKPGDIVDPESEIACLFPNEPSVRPQLETEPQRSITECLRKLSFLKSSLTPALIAERATHISNNVSSDYALPLAKDLLRVMCSVQYIDLSTLPQEVLYMNWLPTNRGLQSPNQTRAHRADVPSRLFDRVLAVLDQSFDISPYLRKRFGWEEPLTFDILVEQLGLVLDSADPDAEGKDIHDVVSDILKELSDLPEAFETERLEDILDERCWVPTMGGKLVTVHVAFFEVLPANLGFAPINCRRNTNLERLLRHLGCVDSPTVASILLRMNALKGEEPSSDIVDGMVTLLNCLPNGMSQSELDGVLVPDTNSILQPLAQIYYNDIGNNATFFPNHGPIAHRQITSNIAQKLGMPSLGLQLNDLDILSIQMGADPLVQVQNVLKDYTSGQFITEFVANAVDAGATSFKLFVSEGNRVLNDSPQALFSSMNGFTQSPSLIVYNNSLFKEKDFKGICETSVGGKGDRTDTIGQFGRGAATMFYFTEVAVIVSGHHVLFLNPSGKHLPGQRTALRLPLHHVKRCYPDDLRPANGVFGFSVDAEDDGYNGTLFILPLRTATHLDLGAHDRWAHQSIWDSQTISQKVITPFETSAANCLLFTPLSTISAVRHWEFTAQHENVETPEEGTGYCIRDVQIAAGNSLNLSKWRVASTTVLQIPSDIKQPKFIRDPVAGLAARLSDEHSSHPKQGHSFFSTLPLQIPTSVPVHVMASFVLSSDRRNIRLDEYDNVETAYNRWLLRDVLPPLYLYLLEKLAMDANIPSSKLRKWWPGHRDVMDNISRSLIKSFYGVHLKESLRHVFIGEFDTHTPNAPRQPFSPNEVYLTGEEPPYVHKVLVRLQSRRLVKLSDGALKRALDEAKLSGVDRAFLRDEIMDKLQNFRSLFSLSSDAHDTEEDALTIRDLENVIVYLNGRGDTPSQEPVESALEGMPILPLANIDMMEFGTFTFDSSREPYFSMPNVSNQVHRVPHNFPSSKFIHPGLHHKTMLRLGANIKAPTAEQLVALIEETIQARPVLENPPDDLIEWTFAGERGFWNLFRGYKQLGLTSDHIQSFPLVPTVQTHIFVSLNTCKDGPTLLFNPSAFDASDSQLLDAFRQLEINVVDPDSPTMPPNLRDILQTSDYTAIDPLIRVLKAFEGKPAEMINAEFNDVDGDAWSRLAEWMQQSIDRSSMFKYNTLPEDSPLLQAARRLPIWPSASQEERNIRWSSADEIHLLPSEIQLVHALPFIPHRISDHPVLHRLRGLRYEYADIPGILFLPDHLEDAALGQYRSFLGSWLYHLPLTDRPASIQVPNTTGHMRDCSTLYARSPLFIAAYGDESDVFVSPVFSDLENKLGSFGLKTEDHLDMEIFRECVNVIDHAEDNHERVGRASRIFNAYCEQISMIALQRDDGLDLLRQFDDYSFIPRKMRRHRRLPGMAIESGLEIVHVPTHPQELARVLSPKDMVKEEYEAVAWSQRAGFETQPSQRILSVYPTLGKPTFAEVVLHLEYLSSLTPHSDDDRRIIAHDAKASYGFLMKNLPLTDDEANDIENIIPYNIDEKAIFLNINDEGDEAWTWLRGSQLVFNASDGDGLFSVKAFLKDFQTLLSRSGAYSVHRPSVERSVIAAPEGHLRVFKEKFDGYRRSNKFVDVVFEAQAEEGGEILKFWAHRSFLSISSAHFTDVFVDGGLCETRNDACEVSPVVLPREGSDNRVPYRPCIEQILDYIYSPTGLLPDGLSLETLLGMFELAEEWALDELSKLIQEDIINNNMIEPHTVDEIEQIAKQHKVALLEEKCIEFKEKNQAYIDRALSLADEGT</sequence>
<name>A0A409YKK3_9AGAR</name>
<evidence type="ECO:0000313" key="2">
    <source>
        <dbReference type="EMBL" id="PPR03603.1"/>
    </source>
</evidence>
<dbReference type="SUPFAM" id="SSF55874">
    <property type="entry name" value="ATPase domain of HSP90 chaperone/DNA topoisomerase II/histidine kinase"/>
    <property type="match status" value="2"/>
</dbReference>
<gene>
    <name evidence="2" type="ORF">CVT24_007592</name>
</gene>
<dbReference type="InterPro" id="IPR036890">
    <property type="entry name" value="HATPase_C_sf"/>
</dbReference>
<dbReference type="PANTHER" id="PTHR15600">
    <property type="entry name" value="SACSIN"/>
    <property type="match status" value="1"/>
</dbReference>
<feature type="domain" description="BTB" evidence="1">
    <location>
        <begin position="2531"/>
        <end position="2617"/>
    </location>
</feature>
<evidence type="ECO:0000259" key="1">
    <source>
        <dbReference type="PROSITE" id="PS50097"/>
    </source>
</evidence>
<dbReference type="Pfam" id="PF00651">
    <property type="entry name" value="BTB"/>
    <property type="match status" value="1"/>
</dbReference>
<dbReference type="STRING" id="181874.A0A409YKK3"/>
<dbReference type="SUPFAM" id="SSF54695">
    <property type="entry name" value="POZ domain"/>
    <property type="match status" value="1"/>
</dbReference>
<evidence type="ECO:0000313" key="3">
    <source>
        <dbReference type="Proteomes" id="UP000284842"/>
    </source>
</evidence>
<dbReference type="EMBL" id="NHTK01001046">
    <property type="protein sequence ID" value="PPR03603.1"/>
    <property type="molecule type" value="Genomic_DNA"/>
</dbReference>
<accession>A0A409YKK3</accession>
<dbReference type="Proteomes" id="UP000284842">
    <property type="component" value="Unassembled WGS sequence"/>
</dbReference>
<dbReference type="PANTHER" id="PTHR15600:SF42">
    <property type="entry name" value="SACSIN"/>
    <property type="match status" value="1"/>
</dbReference>
<dbReference type="Pfam" id="PF25794">
    <property type="entry name" value="SACS"/>
    <property type="match status" value="2"/>
</dbReference>
<keyword evidence="3" id="KW-1185">Reference proteome</keyword>
<organism evidence="2 3">
    <name type="scientific">Panaeolus cyanescens</name>
    <dbReference type="NCBI Taxonomy" id="181874"/>
    <lineage>
        <taxon>Eukaryota</taxon>
        <taxon>Fungi</taxon>
        <taxon>Dikarya</taxon>
        <taxon>Basidiomycota</taxon>
        <taxon>Agaricomycotina</taxon>
        <taxon>Agaricomycetes</taxon>
        <taxon>Agaricomycetidae</taxon>
        <taxon>Agaricales</taxon>
        <taxon>Agaricineae</taxon>
        <taxon>Galeropsidaceae</taxon>
        <taxon>Panaeolus</taxon>
    </lineage>
</organism>